<evidence type="ECO:0000256" key="9">
    <source>
        <dbReference type="SAM" id="SignalP"/>
    </source>
</evidence>
<reference evidence="10" key="5">
    <citation type="submission" date="2025-09" db="UniProtKB">
        <authorList>
            <consortium name="Ensembl"/>
        </authorList>
    </citation>
    <scope>IDENTIFICATION</scope>
</reference>
<reference evidence="10" key="4">
    <citation type="submission" date="2025-08" db="UniProtKB">
        <authorList>
            <consortium name="Ensembl"/>
        </authorList>
    </citation>
    <scope>IDENTIFICATION</scope>
</reference>
<evidence type="ECO:0000256" key="7">
    <source>
        <dbReference type="ARBA" id="ARBA00041176"/>
    </source>
</evidence>
<dbReference type="STRING" id="8005.ENSEEEP00000027723"/>
<reference evidence="10" key="3">
    <citation type="submission" date="2020-05" db="EMBL/GenBank/DDBJ databases">
        <title>Electrophorus electricus (electric eel) genome, fEleEle1, primary haplotype.</title>
        <authorList>
            <person name="Myers G."/>
            <person name="Meyer A."/>
            <person name="Fedrigo O."/>
            <person name="Formenti G."/>
            <person name="Rhie A."/>
            <person name="Tracey A."/>
            <person name="Sims Y."/>
            <person name="Jarvis E.D."/>
        </authorList>
    </citation>
    <scope>NUCLEOTIDE SEQUENCE [LARGE SCALE GENOMIC DNA]</scope>
</reference>
<evidence type="ECO:0000256" key="8">
    <source>
        <dbReference type="PIRSR" id="PIRSR001849-50"/>
    </source>
</evidence>
<reference evidence="11" key="1">
    <citation type="journal article" date="2014" name="Science">
        <title>Nonhuman genetics. Genomic basis for the convergent evolution of electric organs.</title>
        <authorList>
            <person name="Gallant J.R."/>
            <person name="Traeger L.L."/>
            <person name="Volkening J.D."/>
            <person name="Moffett H."/>
            <person name="Chen P.H."/>
            <person name="Novina C.D."/>
            <person name="Phillips G.N.Jr."/>
            <person name="Anand R."/>
            <person name="Wells G.B."/>
            <person name="Pinch M."/>
            <person name="Guth R."/>
            <person name="Unguez G.A."/>
            <person name="Albert J.S."/>
            <person name="Zakon H.H."/>
            <person name="Samanta M.P."/>
            <person name="Sussman M.R."/>
        </authorList>
    </citation>
    <scope>NUCLEOTIDE SEQUENCE [LARGE SCALE GENOMIC DNA]</scope>
</reference>
<protein>
    <recommendedName>
        <fullName evidence="7">Guanylate cyclase activator 2B</fullName>
    </recommendedName>
</protein>
<evidence type="ECO:0000256" key="5">
    <source>
        <dbReference type="ARBA" id="ARBA00023157"/>
    </source>
</evidence>
<keyword evidence="3" id="KW-0964">Secreted</keyword>
<dbReference type="Ensembl" id="ENSEEET00000028041.2">
    <property type="protein sequence ID" value="ENSEEEP00000027723.2"/>
    <property type="gene ID" value="ENSEEEG00000013348.2"/>
</dbReference>
<dbReference type="InterPro" id="IPR036382">
    <property type="entry name" value="Guanylin_sf"/>
</dbReference>
<evidence type="ECO:0000256" key="2">
    <source>
        <dbReference type="ARBA" id="ARBA00009883"/>
    </source>
</evidence>
<feature type="disulfide bond" evidence="8">
    <location>
        <begin position="64"/>
        <end position="77"/>
    </location>
</feature>
<dbReference type="AlphaFoldDB" id="A0A4W4FUG3"/>
<evidence type="ECO:0000256" key="6">
    <source>
        <dbReference type="ARBA" id="ARBA00037765"/>
    </source>
</evidence>
<dbReference type="PIRSF" id="PIRSF001849">
    <property type="entry name" value="Guanylin"/>
    <property type="match status" value="1"/>
</dbReference>
<dbReference type="SUPFAM" id="SSF89890">
    <property type="entry name" value="Proguanylin"/>
    <property type="match status" value="1"/>
</dbReference>
<dbReference type="GO" id="GO:0030250">
    <property type="term" value="F:guanylate cyclase activator activity"/>
    <property type="evidence" value="ECO:0007669"/>
    <property type="project" value="InterPro"/>
</dbReference>
<sequence>MKAILSTALFFTTLYLVSEAVQVHDGDYSFSAESVKVLQHLLESSTVTQKPSPRLAQTSFGAVCASPTLPQEFLPLCQQSGSAMVFSRLASTPMDVCEICAFAACTGC</sequence>
<dbReference type="Pfam" id="PF02058">
    <property type="entry name" value="Guanylin"/>
    <property type="match status" value="1"/>
</dbReference>
<keyword evidence="4 9" id="KW-0732">Signal</keyword>
<dbReference type="GO" id="GO:0005576">
    <property type="term" value="C:extracellular region"/>
    <property type="evidence" value="ECO:0007669"/>
    <property type="project" value="UniProtKB-SubCell"/>
</dbReference>
<dbReference type="Proteomes" id="UP000314983">
    <property type="component" value="Chromosome 20"/>
</dbReference>
<dbReference type="OMA" id="CAEPMLP"/>
<keyword evidence="5 8" id="KW-1015">Disulfide bond</keyword>
<dbReference type="Gene3D" id="3.90.1450.10">
    <property type="entry name" value="Guanylin"/>
    <property type="match status" value="1"/>
</dbReference>
<evidence type="ECO:0000313" key="10">
    <source>
        <dbReference type="Ensembl" id="ENSEEEP00000027723.2"/>
    </source>
</evidence>
<dbReference type="GeneTree" id="ENSGT00960000186977"/>
<feature type="chain" id="PRO_5044305175" description="Guanylate cyclase activator 2B" evidence="9">
    <location>
        <begin position="21"/>
        <end position="108"/>
    </location>
</feature>
<evidence type="ECO:0000256" key="1">
    <source>
        <dbReference type="ARBA" id="ARBA00004613"/>
    </source>
</evidence>
<keyword evidence="11" id="KW-1185">Reference proteome</keyword>
<evidence type="ECO:0000313" key="11">
    <source>
        <dbReference type="Proteomes" id="UP000314983"/>
    </source>
</evidence>
<dbReference type="InterPro" id="IPR000879">
    <property type="entry name" value="Guanylin"/>
</dbReference>
<accession>A0A4W4FUG3</accession>
<feature type="disulfide bond" evidence="8">
    <location>
        <begin position="97"/>
        <end position="105"/>
    </location>
</feature>
<name>A0A4W4FUG3_ELEEL</name>
<feature type="signal peptide" evidence="9">
    <location>
        <begin position="1"/>
        <end position="20"/>
    </location>
</feature>
<comment type="function">
    <text evidence="6">Endogenous activator of intestinal guanylate cyclase. It stimulates this enzyme through the same receptor binding region as the heat-stable enterotoxins. May be a potent physiological regulator of intestinal fluid and electrolyte transport. May be an autocrine/paracrine regulator of intestinal salt and water transport.</text>
</comment>
<evidence type="ECO:0000256" key="4">
    <source>
        <dbReference type="ARBA" id="ARBA00022729"/>
    </source>
</evidence>
<proteinExistence type="inferred from homology"/>
<reference evidence="11" key="2">
    <citation type="journal article" date="2017" name="Sci. Adv.">
        <title>A tail of two voltages: Proteomic comparison of the three electric organs of the electric eel.</title>
        <authorList>
            <person name="Traeger L.L."/>
            <person name="Sabat G."/>
            <person name="Barrett-Wilt G.A."/>
            <person name="Wells G.B."/>
            <person name="Sussman M.R."/>
        </authorList>
    </citation>
    <scope>NUCLEOTIDE SEQUENCE [LARGE SCALE GENOMIC DNA]</scope>
</reference>
<dbReference type="PANTHER" id="PTHR11318">
    <property type="entry name" value="GUANYLIN FAMILY MEMBER"/>
    <property type="match status" value="1"/>
</dbReference>
<evidence type="ECO:0000256" key="3">
    <source>
        <dbReference type="ARBA" id="ARBA00022525"/>
    </source>
</evidence>
<comment type="subcellular location">
    <subcellularLocation>
        <location evidence="1">Secreted</location>
    </subcellularLocation>
</comment>
<comment type="similarity">
    <text evidence="2">Belongs to the guanylin family.</text>
</comment>
<dbReference type="PRINTS" id="PR00774">
    <property type="entry name" value="GUANYLIN"/>
</dbReference>
<organism evidence="10 11">
    <name type="scientific">Electrophorus electricus</name>
    <name type="common">Electric eel</name>
    <name type="synonym">Gymnotus electricus</name>
    <dbReference type="NCBI Taxonomy" id="8005"/>
    <lineage>
        <taxon>Eukaryota</taxon>
        <taxon>Metazoa</taxon>
        <taxon>Chordata</taxon>
        <taxon>Craniata</taxon>
        <taxon>Vertebrata</taxon>
        <taxon>Euteleostomi</taxon>
        <taxon>Actinopterygii</taxon>
        <taxon>Neopterygii</taxon>
        <taxon>Teleostei</taxon>
        <taxon>Ostariophysi</taxon>
        <taxon>Gymnotiformes</taxon>
        <taxon>Gymnotoidei</taxon>
        <taxon>Gymnotidae</taxon>
        <taxon>Electrophorus</taxon>
    </lineage>
</organism>
<dbReference type="PANTHER" id="PTHR11318:SF4">
    <property type="entry name" value="GUANYLATE CYCLASE ACTIVATOR 2B"/>
    <property type="match status" value="1"/>
</dbReference>
<feature type="disulfide bond" evidence="8">
    <location>
        <begin position="100"/>
        <end position="108"/>
    </location>
</feature>
<gene>
    <name evidence="10" type="primary">GUCA2A</name>
</gene>